<name>V4TKH5_CITCL</name>
<protein>
    <submittedName>
        <fullName evidence="1">Uncharacterized protein</fullName>
    </submittedName>
</protein>
<gene>
    <name evidence="1" type="ORF">CICLE_v10017341mg</name>
</gene>
<dbReference type="InParanoid" id="V4TKH5"/>
<accession>V4TKH5</accession>
<dbReference type="AlphaFoldDB" id="V4TKH5"/>
<proteinExistence type="predicted"/>
<evidence type="ECO:0000313" key="1">
    <source>
        <dbReference type="EMBL" id="ESR60963.1"/>
    </source>
</evidence>
<sequence length="84" mass="9211">MTFTNRKQILVDGTQVKTQILTAVLRALKSEETASEITLTCLHSTESILHAQKDESGKIILSIYNQSSCCMGAASFCCCFMVFA</sequence>
<dbReference type="EMBL" id="KI536312">
    <property type="protein sequence ID" value="ESR60963.1"/>
    <property type="molecule type" value="Genomic_DNA"/>
</dbReference>
<organism evidence="1 2">
    <name type="scientific">Citrus clementina</name>
    <name type="common">Clementine</name>
    <name type="synonym">Citrus deliciosa x Citrus sinensis</name>
    <dbReference type="NCBI Taxonomy" id="85681"/>
    <lineage>
        <taxon>Eukaryota</taxon>
        <taxon>Viridiplantae</taxon>
        <taxon>Streptophyta</taxon>
        <taxon>Embryophyta</taxon>
        <taxon>Tracheophyta</taxon>
        <taxon>Spermatophyta</taxon>
        <taxon>Magnoliopsida</taxon>
        <taxon>eudicotyledons</taxon>
        <taxon>Gunneridae</taxon>
        <taxon>Pentapetalae</taxon>
        <taxon>rosids</taxon>
        <taxon>malvids</taxon>
        <taxon>Sapindales</taxon>
        <taxon>Rutaceae</taxon>
        <taxon>Aurantioideae</taxon>
        <taxon>Citrus</taxon>
    </lineage>
</organism>
<keyword evidence="2" id="KW-1185">Reference proteome</keyword>
<reference evidence="1 2" key="1">
    <citation type="submission" date="2013-10" db="EMBL/GenBank/DDBJ databases">
        <authorList>
            <consortium name="International Citrus Genome Consortium"/>
            <person name="Jenkins J."/>
            <person name="Schmutz J."/>
            <person name="Prochnik S."/>
            <person name="Rokhsar D."/>
            <person name="Gmitter F."/>
            <person name="Ollitrault P."/>
            <person name="Machado M."/>
            <person name="Talon M."/>
            <person name="Wincker P."/>
            <person name="Jaillon O."/>
            <person name="Morgante M."/>
        </authorList>
    </citation>
    <scope>NUCLEOTIDE SEQUENCE</scope>
    <source>
        <strain evidence="2">cv. Clemenules</strain>
    </source>
</reference>
<dbReference type="Proteomes" id="UP000030687">
    <property type="component" value="Unassembled WGS sequence"/>
</dbReference>
<dbReference type="KEGG" id="cic:CICLE_v10017341mg"/>
<dbReference type="Gramene" id="ESR60963">
    <property type="protein sequence ID" value="ESR60963"/>
    <property type="gene ID" value="CICLE_v10017341mg"/>
</dbReference>
<evidence type="ECO:0000313" key="2">
    <source>
        <dbReference type="Proteomes" id="UP000030687"/>
    </source>
</evidence>